<dbReference type="Proteomes" id="UP000000742">
    <property type="component" value="Chromosome"/>
</dbReference>
<dbReference type="PATRIC" id="fig|491915.6.peg.2582"/>
<proteinExistence type="predicted"/>
<evidence type="ECO:0008006" key="3">
    <source>
        <dbReference type="Google" id="ProtNLM"/>
    </source>
</evidence>
<dbReference type="EMBL" id="CP000922">
    <property type="protein sequence ID" value="ACJ34860.1"/>
    <property type="molecule type" value="Genomic_DNA"/>
</dbReference>
<name>B7GLY1_ANOFW</name>
<sequence>MSKEICEFRKSKGGIFILSNKDKMVGALKKIVVPELRNRGFKGAFPHFRKQEGQLGYLLSFQFDKWGGGFIIEAGVARVNEEGNVVVDGIVRPFQKMNAFHLNNRFRIMNNKNGDKDWFKFDNENENLEEAEFIRMAKNVLPYLDIAENWFEKIKQKQTVR</sequence>
<gene>
    <name evidence="1" type="ordered locus">Aflv_2505</name>
</gene>
<organism evidence="1 2">
    <name type="scientific">Anoxybacillus flavithermus (strain DSM 21510 / WK1)</name>
    <dbReference type="NCBI Taxonomy" id="491915"/>
    <lineage>
        <taxon>Bacteria</taxon>
        <taxon>Bacillati</taxon>
        <taxon>Bacillota</taxon>
        <taxon>Bacilli</taxon>
        <taxon>Bacillales</taxon>
        <taxon>Anoxybacillaceae</taxon>
        <taxon>Anoxybacillus</taxon>
    </lineage>
</organism>
<dbReference type="eggNOG" id="ENOG5032RWB">
    <property type="taxonomic scope" value="Bacteria"/>
</dbReference>
<dbReference type="KEGG" id="afl:Aflv_2505"/>
<accession>B7GLY1</accession>
<dbReference type="InterPro" id="IPR025412">
    <property type="entry name" value="DUF4304"/>
</dbReference>
<evidence type="ECO:0000313" key="1">
    <source>
        <dbReference type="EMBL" id="ACJ34860.1"/>
    </source>
</evidence>
<dbReference type="STRING" id="491915.Aflv_2505"/>
<dbReference type="Pfam" id="PF14137">
    <property type="entry name" value="DUF4304"/>
    <property type="match status" value="1"/>
</dbReference>
<reference evidence="1 2" key="1">
    <citation type="journal article" date="2008" name="Genome Biol.">
        <title>Encapsulated in silica: genome, proteome and physiology of the thermophilic bacterium Anoxybacillus flavithermus WK1.</title>
        <authorList>
            <person name="Saw J.H."/>
            <person name="Mountain B.W."/>
            <person name="Feng L."/>
            <person name="Omelchenko M.V."/>
            <person name="Hou S."/>
            <person name="Saito J.A."/>
            <person name="Stott M.B."/>
            <person name="Li D."/>
            <person name="Zhao G."/>
            <person name="Wu J."/>
            <person name="Galperin M.Y."/>
            <person name="Koonin E.V."/>
            <person name="Makarova K.S."/>
            <person name="Wolf Y.I."/>
            <person name="Rigden D.J."/>
            <person name="Dunfield P.F."/>
            <person name="Wang L."/>
            <person name="Alam M."/>
        </authorList>
    </citation>
    <scope>NUCLEOTIDE SEQUENCE [LARGE SCALE GENOMIC DNA]</scope>
    <source>
        <strain evidence="2">DSM 21510 / WK1</strain>
    </source>
</reference>
<protein>
    <recommendedName>
        <fullName evidence="3">DUF4304 domain-containing protein</fullName>
    </recommendedName>
</protein>
<dbReference type="AlphaFoldDB" id="B7GLY1"/>
<dbReference type="HOGENOM" id="CLU_1784096_0_0_9"/>
<evidence type="ECO:0000313" key="2">
    <source>
        <dbReference type="Proteomes" id="UP000000742"/>
    </source>
</evidence>